<evidence type="ECO:0000313" key="2">
    <source>
        <dbReference type="Proteomes" id="UP000027265"/>
    </source>
</evidence>
<proteinExistence type="predicted"/>
<dbReference type="InParanoid" id="A0A067Q5X8"/>
<dbReference type="EMBL" id="KL197716">
    <property type="protein sequence ID" value="KDQ58897.1"/>
    <property type="molecule type" value="Genomic_DNA"/>
</dbReference>
<dbReference type="HOGENOM" id="CLU_1749951_0_0_1"/>
<dbReference type="AlphaFoldDB" id="A0A067Q5X8"/>
<evidence type="ECO:0000313" key="1">
    <source>
        <dbReference type="EMBL" id="KDQ58897.1"/>
    </source>
</evidence>
<accession>A0A067Q5X8</accession>
<sequence length="149" mass="16834">MANKGDKTIYSLFNPDLRDPGASGRMTELQPCIPVNQWERASICEGQLCQPGLEIRPNILDVGVIIKGDMDMVKSVTIQKGIKIAFWVAVVNGVEHEFQKGDASDTLIQCIHHNKKRAGWLIRLLQWVEKKFLELVLVVRGDWFTESMA</sequence>
<protein>
    <submittedName>
        <fullName evidence="1">Uncharacterized protein</fullName>
    </submittedName>
</protein>
<gene>
    <name evidence="1" type="ORF">JAAARDRAFT_46554</name>
</gene>
<keyword evidence="2" id="KW-1185">Reference proteome</keyword>
<dbReference type="Proteomes" id="UP000027265">
    <property type="component" value="Unassembled WGS sequence"/>
</dbReference>
<reference evidence="2" key="1">
    <citation type="journal article" date="2014" name="Proc. Natl. Acad. Sci. U.S.A.">
        <title>Extensive sampling of basidiomycete genomes demonstrates inadequacy of the white-rot/brown-rot paradigm for wood decay fungi.</title>
        <authorList>
            <person name="Riley R."/>
            <person name="Salamov A.A."/>
            <person name="Brown D.W."/>
            <person name="Nagy L.G."/>
            <person name="Floudas D."/>
            <person name="Held B.W."/>
            <person name="Levasseur A."/>
            <person name="Lombard V."/>
            <person name="Morin E."/>
            <person name="Otillar R."/>
            <person name="Lindquist E.A."/>
            <person name="Sun H."/>
            <person name="LaButti K.M."/>
            <person name="Schmutz J."/>
            <person name="Jabbour D."/>
            <person name="Luo H."/>
            <person name="Baker S.E."/>
            <person name="Pisabarro A.G."/>
            <person name="Walton J.D."/>
            <person name="Blanchette R.A."/>
            <person name="Henrissat B."/>
            <person name="Martin F."/>
            <person name="Cullen D."/>
            <person name="Hibbett D.S."/>
            <person name="Grigoriev I.V."/>
        </authorList>
    </citation>
    <scope>NUCLEOTIDE SEQUENCE [LARGE SCALE GENOMIC DNA]</scope>
    <source>
        <strain evidence="2">MUCL 33604</strain>
    </source>
</reference>
<name>A0A067Q5X8_9AGAM</name>
<organism evidence="1 2">
    <name type="scientific">Jaapia argillacea MUCL 33604</name>
    <dbReference type="NCBI Taxonomy" id="933084"/>
    <lineage>
        <taxon>Eukaryota</taxon>
        <taxon>Fungi</taxon>
        <taxon>Dikarya</taxon>
        <taxon>Basidiomycota</taxon>
        <taxon>Agaricomycotina</taxon>
        <taxon>Agaricomycetes</taxon>
        <taxon>Agaricomycetidae</taxon>
        <taxon>Jaapiales</taxon>
        <taxon>Jaapiaceae</taxon>
        <taxon>Jaapia</taxon>
    </lineage>
</organism>